<proteinExistence type="predicted"/>
<protein>
    <submittedName>
        <fullName evidence="1">Uncharacterized protein</fullName>
    </submittedName>
</protein>
<accession>A0AAX2DEF4</accession>
<keyword evidence="2" id="KW-1185">Reference proteome</keyword>
<gene>
    <name evidence="1" type="ORF">SAMN05216476_3718</name>
</gene>
<dbReference type="EMBL" id="LT629790">
    <property type="protein sequence ID" value="SDU62193.1"/>
    <property type="molecule type" value="Genomic_DNA"/>
</dbReference>
<dbReference type="GeneID" id="76215906"/>
<dbReference type="RefSeq" id="WP_197678625.1">
    <property type="nucleotide sequence ID" value="NZ_LT629790.1"/>
</dbReference>
<dbReference type="Proteomes" id="UP000183772">
    <property type="component" value="Chromosome I"/>
</dbReference>
<organism evidence="1 2">
    <name type="scientific">Pseudomonas mediterranea</name>
    <dbReference type="NCBI Taxonomy" id="183795"/>
    <lineage>
        <taxon>Bacteria</taxon>
        <taxon>Pseudomonadati</taxon>
        <taxon>Pseudomonadota</taxon>
        <taxon>Gammaproteobacteria</taxon>
        <taxon>Pseudomonadales</taxon>
        <taxon>Pseudomonadaceae</taxon>
        <taxon>Pseudomonas</taxon>
    </lineage>
</organism>
<reference evidence="1 2" key="1">
    <citation type="submission" date="2016-10" db="EMBL/GenBank/DDBJ databases">
        <authorList>
            <person name="Varghese N."/>
            <person name="Submissions S."/>
        </authorList>
    </citation>
    <scope>NUCLEOTIDE SEQUENCE [LARGE SCALE GENOMIC DNA]</scope>
    <source>
        <strain evidence="1 2">DSM 16733</strain>
    </source>
</reference>
<evidence type="ECO:0000313" key="1">
    <source>
        <dbReference type="EMBL" id="SDU62193.1"/>
    </source>
</evidence>
<dbReference type="AlphaFoldDB" id="A0AAX2DEF4"/>
<sequence>MSIMTKGVIGQPYTLAMHSDLTRRQFYSHAQALLAERDQLKGLVPGYPPRPPDGEGLPRYGLRWNGPQQPLAVPMNDGYWTPWHLAHQLKAENEVLRKAIQSIAAQVDGNIRPTLRDGVSGQGHVQDIYRYCDTIEAIITGAITQESKP</sequence>
<evidence type="ECO:0000313" key="2">
    <source>
        <dbReference type="Proteomes" id="UP000183772"/>
    </source>
</evidence>
<name>A0AAX2DEF4_9PSED</name>